<feature type="compositionally biased region" description="Low complexity" evidence="1">
    <location>
        <begin position="685"/>
        <end position="700"/>
    </location>
</feature>
<dbReference type="PANTHER" id="PTHR14379:SF3">
    <property type="entry name" value="MEIOSIS REGULATOR AND MRNA STABILITY FACTOR 1"/>
    <property type="match status" value="1"/>
</dbReference>
<feature type="compositionally biased region" description="Low complexity" evidence="1">
    <location>
        <begin position="728"/>
        <end position="743"/>
    </location>
</feature>
<evidence type="ECO:0000313" key="3">
    <source>
        <dbReference type="EMBL" id="THH11368.1"/>
    </source>
</evidence>
<sequence>MSGYVAANKIREAVQPLGAVQMFKAYLDVNLQFTKVVQHSELQSSGVSLIHTPHNAKKEVADKILLADLIMFALEGEGLSSIVLISGDRDFSYAVSSLRCRGHGIFFISPPSSTHHSLEFLADGIFDWRADILERKDPSFKIRALLNKRPHLLSSGSLDASICTRRSLLSRPRKGSSWDSQLSGNTLVDSEPLYPDIDLSVPGEHTNDVIGSWEDNAAAFFGEGLASNHTEYTCISQPASHEKDVDPDPETASIGWASIEEEENYMTQSVAAQVSSAVPDIEYSKSAASLLQSPPALSERELYPQDDQARERIPLASAVSDIPCTSSDENVLDDARDGFDDVNQQNIGAGAGEAELDKISSESSQERLVDTLETVICSPTATATSSPTPAKCRNPYLSNLCVINIPDDTAISASFTTKGSSPKADVSIFATLVEAMEQESVHGNISIAYTSLGSLLLQANPNVYIGARVAGLKEYLELAQLADIVSFFGVNWETREGCIFFNDKHVRQLRNMGFLDSQYQPIRSEVTPAVEPRPPTPKSRNPSTLIPYFPEVSTWHLCGLDGLRSESVSDSGRCSSWGSSRLPSIPRSPPPVPRTPSPHQPFIPTTPVSKSVVSILAPLHLPVKTASPMGPSMTSSTPTTKTPTKSPVSSTMSQGAVLTPSSESPAHGIQVPSQPTVSSASEAEVPTASPVSVAKAAASTQTPSTKSISASQVASSTQTHSVAPITKVSVSNPPSFSASSTANPTPPPVPSSSTAAVSKTPPKVGSEFVNLVKILRDAHSSGKCSIERSQLTQLLREVYPALRTGKKGPSKLVKRAEAAGIIRLNETTARLLPIYHAI</sequence>
<comment type="caution">
    <text evidence="3">The sequence shown here is derived from an EMBL/GenBank/DDBJ whole genome shotgun (WGS) entry which is preliminary data.</text>
</comment>
<accession>A0A4S4LJ20</accession>
<feature type="region of interest" description="Disordered" evidence="1">
    <location>
        <begin position="623"/>
        <end position="762"/>
    </location>
</feature>
<dbReference type="GO" id="GO:0010468">
    <property type="term" value="P:regulation of gene expression"/>
    <property type="evidence" value="ECO:0007669"/>
    <property type="project" value="InterPro"/>
</dbReference>
<feature type="compositionally biased region" description="Polar residues" evidence="1">
    <location>
        <begin position="654"/>
        <end position="664"/>
    </location>
</feature>
<name>A0A4S4LJ20_9AGAM</name>
<evidence type="ECO:0000259" key="2">
    <source>
        <dbReference type="Pfam" id="PF01936"/>
    </source>
</evidence>
<dbReference type="PANTHER" id="PTHR14379">
    <property type="entry name" value="LIMKAIN B LKAP"/>
    <property type="match status" value="1"/>
</dbReference>
<dbReference type="Proteomes" id="UP000308199">
    <property type="component" value="Unassembled WGS sequence"/>
</dbReference>
<dbReference type="InterPro" id="IPR021139">
    <property type="entry name" value="NYN"/>
</dbReference>
<feature type="compositionally biased region" description="Polar residues" evidence="1">
    <location>
        <begin position="671"/>
        <end position="681"/>
    </location>
</feature>
<feature type="compositionally biased region" description="Pro residues" evidence="1">
    <location>
        <begin position="586"/>
        <end position="601"/>
    </location>
</feature>
<keyword evidence="4" id="KW-1185">Reference proteome</keyword>
<dbReference type="Gene3D" id="3.40.50.1010">
    <property type="entry name" value="5'-nuclease"/>
    <property type="match status" value="1"/>
</dbReference>
<dbReference type="GO" id="GO:0004540">
    <property type="term" value="F:RNA nuclease activity"/>
    <property type="evidence" value="ECO:0007669"/>
    <property type="project" value="InterPro"/>
</dbReference>
<proteinExistence type="predicted"/>
<protein>
    <recommendedName>
        <fullName evidence="2">NYN domain-containing protein</fullName>
    </recommendedName>
</protein>
<dbReference type="EMBL" id="SGPK01000015">
    <property type="protein sequence ID" value="THH11368.1"/>
    <property type="molecule type" value="Genomic_DNA"/>
</dbReference>
<gene>
    <name evidence="3" type="ORF">EW145_g680</name>
</gene>
<feature type="compositionally biased region" description="Low complexity" evidence="1">
    <location>
        <begin position="751"/>
        <end position="762"/>
    </location>
</feature>
<feature type="region of interest" description="Disordered" evidence="1">
    <location>
        <begin position="567"/>
        <end position="602"/>
    </location>
</feature>
<dbReference type="AlphaFoldDB" id="A0A4S4LJ20"/>
<feature type="domain" description="NYN" evidence="2">
    <location>
        <begin position="6"/>
        <end position="124"/>
    </location>
</feature>
<dbReference type="GO" id="GO:0005777">
    <property type="term" value="C:peroxisome"/>
    <property type="evidence" value="ECO:0007669"/>
    <property type="project" value="InterPro"/>
</dbReference>
<organism evidence="3 4">
    <name type="scientific">Phellinidium pouzarii</name>
    <dbReference type="NCBI Taxonomy" id="167371"/>
    <lineage>
        <taxon>Eukaryota</taxon>
        <taxon>Fungi</taxon>
        <taxon>Dikarya</taxon>
        <taxon>Basidiomycota</taxon>
        <taxon>Agaricomycotina</taxon>
        <taxon>Agaricomycetes</taxon>
        <taxon>Hymenochaetales</taxon>
        <taxon>Hymenochaetaceae</taxon>
        <taxon>Phellinidium</taxon>
    </lineage>
</organism>
<dbReference type="Pfam" id="PF01936">
    <property type="entry name" value="NYN"/>
    <property type="match status" value="1"/>
</dbReference>
<dbReference type="InterPro" id="IPR024768">
    <property type="entry name" value="Marf1"/>
</dbReference>
<dbReference type="CDD" id="cd10910">
    <property type="entry name" value="PIN_limkain_b1_N_like"/>
    <property type="match status" value="1"/>
</dbReference>
<dbReference type="OrthoDB" id="549353at2759"/>
<feature type="compositionally biased region" description="Low complexity" evidence="1">
    <location>
        <begin position="625"/>
        <end position="653"/>
    </location>
</feature>
<feature type="compositionally biased region" description="Low complexity" evidence="1">
    <location>
        <begin position="568"/>
        <end position="585"/>
    </location>
</feature>
<dbReference type="GO" id="GO:1905762">
    <property type="term" value="F:CCR4-NOT complex binding"/>
    <property type="evidence" value="ECO:0007669"/>
    <property type="project" value="TreeGrafter"/>
</dbReference>
<evidence type="ECO:0000313" key="4">
    <source>
        <dbReference type="Proteomes" id="UP000308199"/>
    </source>
</evidence>
<feature type="compositionally biased region" description="Polar residues" evidence="1">
    <location>
        <begin position="701"/>
        <end position="721"/>
    </location>
</feature>
<reference evidence="3 4" key="1">
    <citation type="submission" date="2019-02" db="EMBL/GenBank/DDBJ databases">
        <title>Genome sequencing of the rare red list fungi Phellinidium pouzarii.</title>
        <authorList>
            <person name="Buettner E."/>
            <person name="Kellner H."/>
        </authorList>
    </citation>
    <scope>NUCLEOTIDE SEQUENCE [LARGE SCALE GENOMIC DNA]</scope>
    <source>
        <strain evidence="3 4">DSM 108285</strain>
    </source>
</reference>
<evidence type="ECO:0000256" key="1">
    <source>
        <dbReference type="SAM" id="MobiDB-lite"/>
    </source>
</evidence>